<dbReference type="PANTHER" id="PTHR23316">
    <property type="entry name" value="IMPORTIN ALPHA"/>
    <property type="match status" value="1"/>
</dbReference>
<dbReference type="Pfam" id="PF16186">
    <property type="entry name" value="Arm_3"/>
    <property type="match status" value="1"/>
</dbReference>
<dbReference type="SMART" id="SM00185">
    <property type="entry name" value="ARM"/>
    <property type="match status" value="8"/>
</dbReference>
<dbReference type="Pfam" id="PF00514">
    <property type="entry name" value="Arm"/>
    <property type="match status" value="8"/>
</dbReference>
<dbReference type="InterPro" id="IPR011989">
    <property type="entry name" value="ARM-like"/>
</dbReference>
<protein>
    <recommendedName>
        <fullName evidence="5">Importin subunit alpha</fullName>
    </recommendedName>
</protein>
<dbReference type="GO" id="GO:0006607">
    <property type="term" value="P:NLS-bearing protein import into nucleus"/>
    <property type="evidence" value="ECO:0007669"/>
    <property type="project" value="UniProtKB-ARBA"/>
</dbReference>
<dbReference type="SUPFAM" id="SSF48371">
    <property type="entry name" value="ARM repeat"/>
    <property type="match status" value="1"/>
</dbReference>
<dbReference type="InterPro" id="IPR000225">
    <property type="entry name" value="Armadillo"/>
</dbReference>
<keyword evidence="3" id="KW-0677">Repeat</keyword>
<dbReference type="InterPro" id="IPR002652">
    <property type="entry name" value="Importin-a_IBB"/>
</dbReference>
<evidence type="ECO:0000256" key="4">
    <source>
        <dbReference type="ARBA" id="ARBA00022927"/>
    </source>
</evidence>
<reference evidence="8" key="1">
    <citation type="submission" date="2020-11" db="EMBL/GenBank/DDBJ databases">
        <authorList>
            <person name="Tran Van P."/>
        </authorList>
    </citation>
    <scope>NUCLEOTIDE SEQUENCE</scope>
</reference>
<dbReference type="PROSITE" id="PS51214">
    <property type="entry name" value="IBB"/>
    <property type="match status" value="1"/>
</dbReference>
<dbReference type="FunFam" id="1.25.10.10:FF:000009">
    <property type="entry name" value="Importin subunit alpha"/>
    <property type="match status" value="1"/>
</dbReference>
<dbReference type="InterPro" id="IPR024931">
    <property type="entry name" value="Importin_alpha"/>
</dbReference>
<sequence length="511" mass="56472">MSASNSSDRIQKFKNRGKSQEELRRKRLEMNIELRKAKKDDQLSKKRNLKISEFGSSTDEKSAALEMTLEEIMEAIKSGIPEQELMAMTQARKMLSREKNPPIDKLVEAGLVPYCVGFLGRFSSPPLQFEAAWALTNIASGTSEQTKMVVEAGATIPMIKLLGSPQPHVAEQAIWALGNIAGDGPLFRDLILRSGVVAPILQLVTPETPVTFLRNITWTISNLCRNKNPSPPFEFVSKFLPVLTRLIHNPDQEVITDATWALSYMTDGSNDKIEEVIKSGVVPRLIQLLASDHMHTVIPALRAVGNIVTGTDDQTQEVLKHGALGVFPRLLSLPKNNIVKEACWTISNITAGTVEQIQAVINANLIPYLINVLEKGESRCQKEAAWAVTNITSGGSVEQVVILCQFGAIPAMCNLLTSKDARTLMVILDGIHNVLNAAQRLGPDQVERVALLIEQCEGLDKIEALQNHENEEVYKKVYKMLETFFIDEEEKAEVNGEGIDALTPPADHYSF</sequence>
<dbReference type="Pfam" id="PF01749">
    <property type="entry name" value="IBB"/>
    <property type="match status" value="1"/>
</dbReference>
<dbReference type="GO" id="GO:0005737">
    <property type="term" value="C:cytoplasm"/>
    <property type="evidence" value="ECO:0007669"/>
    <property type="project" value="InterPro"/>
</dbReference>
<keyword evidence="4 5" id="KW-0653">Protein transport</keyword>
<evidence type="ECO:0000256" key="2">
    <source>
        <dbReference type="ARBA" id="ARBA00022448"/>
    </source>
</evidence>
<evidence type="ECO:0000256" key="5">
    <source>
        <dbReference type="PIRNR" id="PIRNR005673"/>
    </source>
</evidence>
<dbReference type="GO" id="GO:0061608">
    <property type="term" value="F:nuclear import signal receptor activity"/>
    <property type="evidence" value="ECO:0007669"/>
    <property type="project" value="InterPro"/>
</dbReference>
<dbReference type="InterPro" id="IPR016024">
    <property type="entry name" value="ARM-type_fold"/>
</dbReference>
<organism evidence="8">
    <name type="scientific">Darwinula stevensoni</name>
    <dbReference type="NCBI Taxonomy" id="69355"/>
    <lineage>
        <taxon>Eukaryota</taxon>
        <taxon>Metazoa</taxon>
        <taxon>Ecdysozoa</taxon>
        <taxon>Arthropoda</taxon>
        <taxon>Crustacea</taxon>
        <taxon>Oligostraca</taxon>
        <taxon>Ostracoda</taxon>
        <taxon>Podocopa</taxon>
        <taxon>Podocopida</taxon>
        <taxon>Darwinulocopina</taxon>
        <taxon>Darwinuloidea</taxon>
        <taxon>Darwinulidae</taxon>
        <taxon>Darwinula</taxon>
    </lineage>
</organism>
<proteinExistence type="inferred from homology"/>
<accession>A0A7R8X9W8</accession>
<dbReference type="Gene3D" id="1.25.10.10">
    <property type="entry name" value="Leucine-rich Repeat Variant"/>
    <property type="match status" value="1"/>
</dbReference>
<feature type="domain" description="IBB" evidence="7">
    <location>
        <begin position="1"/>
        <end position="56"/>
    </location>
</feature>
<dbReference type="Gene3D" id="1.20.5.690">
    <property type="entry name" value="Importin-alpha, importin-beta-binding domain"/>
    <property type="match status" value="1"/>
</dbReference>
<evidence type="ECO:0000256" key="1">
    <source>
        <dbReference type="ARBA" id="ARBA00010394"/>
    </source>
</evidence>
<comment type="similarity">
    <text evidence="1 5">Belongs to the importin alpha family.</text>
</comment>
<dbReference type="InterPro" id="IPR032413">
    <property type="entry name" value="Arm_3"/>
</dbReference>
<dbReference type="InterPro" id="IPR036975">
    <property type="entry name" value="Importin-a_IBB_sf"/>
</dbReference>
<evidence type="ECO:0000256" key="3">
    <source>
        <dbReference type="ARBA" id="ARBA00022737"/>
    </source>
</evidence>
<gene>
    <name evidence="8" type="ORF">DSTB1V02_LOCUS2292</name>
</gene>
<dbReference type="EMBL" id="CAJPEV010000251">
    <property type="protein sequence ID" value="CAG0882981.1"/>
    <property type="molecule type" value="Genomic_DNA"/>
</dbReference>
<keyword evidence="9" id="KW-1185">Reference proteome</keyword>
<dbReference type="Proteomes" id="UP000677054">
    <property type="component" value="Unassembled WGS sequence"/>
</dbReference>
<dbReference type="AlphaFoldDB" id="A0A7R8X9W8"/>
<evidence type="ECO:0000313" key="8">
    <source>
        <dbReference type="EMBL" id="CAD7242323.1"/>
    </source>
</evidence>
<evidence type="ECO:0000313" key="9">
    <source>
        <dbReference type="Proteomes" id="UP000677054"/>
    </source>
</evidence>
<keyword evidence="2 5" id="KW-0813">Transport</keyword>
<feature type="region of interest" description="Disordered" evidence="6">
    <location>
        <begin position="1"/>
        <end position="26"/>
    </location>
</feature>
<dbReference type="GO" id="GO:0005634">
    <property type="term" value="C:nucleus"/>
    <property type="evidence" value="ECO:0007669"/>
    <property type="project" value="UniProtKB-ARBA"/>
</dbReference>
<name>A0A7R8X9W8_9CRUS</name>
<dbReference type="EMBL" id="LR899768">
    <property type="protein sequence ID" value="CAD7242323.1"/>
    <property type="molecule type" value="Genomic_DNA"/>
</dbReference>
<dbReference type="PIRSF" id="PIRSF005673">
    <property type="entry name" value="Importin_alpha"/>
    <property type="match status" value="1"/>
</dbReference>
<dbReference type="OrthoDB" id="29145at2759"/>
<evidence type="ECO:0000256" key="6">
    <source>
        <dbReference type="SAM" id="MobiDB-lite"/>
    </source>
</evidence>
<evidence type="ECO:0000259" key="7">
    <source>
        <dbReference type="PROSITE" id="PS51214"/>
    </source>
</evidence>